<dbReference type="InterPro" id="IPR026960">
    <property type="entry name" value="RVT-Znf"/>
</dbReference>
<dbReference type="AlphaFoldDB" id="A0A3P5ZFQ3"/>
<reference evidence="3" key="1">
    <citation type="submission" date="2018-11" db="EMBL/GenBank/DDBJ databases">
        <authorList>
            <consortium name="Genoscope - CEA"/>
            <person name="William W."/>
        </authorList>
    </citation>
    <scope>NUCLEOTIDE SEQUENCE</scope>
</reference>
<gene>
    <name evidence="3" type="ORF">BRAA01T03611Z</name>
    <name evidence="2" type="ORF">BRAPAZ1V2_A01P38840.2</name>
</gene>
<dbReference type="Pfam" id="PF13966">
    <property type="entry name" value="zf-RVT"/>
    <property type="match status" value="1"/>
</dbReference>
<feature type="domain" description="Reverse transcriptase zinc-binding" evidence="1">
    <location>
        <begin position="1"/>
        <end position="50"/>
    </location>
</feature>
<evidence type="ECO:0000259" key="1">
    <source>
        <dbReference type="Pfam" id="PF13966"/>
    </source>
</evidence>
<protein>
    <recommendedName>
        <fullName evidence="1">Reverse transcriptase zinc-binding domain-containing protein</fullName>
    </recommendedName>
</protein>
<dbReference type="Proteomes" id="UP000694005">
    <property type="component" value="Chromosome A01"/>
</dbReference>
<proteinExistence type="predicted"/>
<dbReference type="EMBL" id="LR031571">
    <property type="protein sequence ID" value="VDC77109.1"/>
    <property type="molecule type" value="Genomic_DNA"/>
</dbReference>
<dbReference type="EMBL" id="LS974617">
    <property type="protein sequence ID" value="CAG7889808.1"/>
    <property type="molecule type" value="Genomic_DNA"/>
</dbReference>
<dbReference type="PANTHER" id="PTHR33116">
    <property type="entry name" value="REVERSE TRANSCRIPTASE ZINC-BINDING DOMAIN-CONTAINING PROTEIN-RELATED-RELATED"/>
    <property type="match status" value="1"/>
</dbReference>
<evidence type="ECO:0000313" key="2">
    <source>
        <dbReference type="EMBL" id="CAG7889808.1"/>
    </source>
</evidence>
<evidence type="ECO:0000313" key="3">
    <source>
        <dbReference type="EMBL" id="VDC77109.1"/>
    </source>
</evidence>
<accession>A0A3P5ZFQ3</accession>
<dbReference type="Gramene" id="A01p38840.2_BraZ1">
    <property type="protein sequence ID" value="A01p38840.2_BraZ1.CDS.1"/>
    <property type="gene ID" value="A01g38840.2_BraZ1"/>
</dbReference>
<dbReference type="PANTHER" id="PTHR33116:SF84">
    <property type="entry name" value="RNA-DIRECTED DNA POLYMERASE"/>
    <property type="match status" value="1"/>
</dbReference>
<organism evidence="3">
    <name type="scientific">Brassica campestris</name>
    <name type="common">Field mustard</name>
    <dbReference type="NCBI Taxonomy" id="3711"/>
    <lineage>
        <taxon>Eukaryota</taxon>
        <taxon>Viridiplantae</taxon>
        <taxon>Streptophyta</taxon>
        <taxon>Embryophyta</taxon>
        <taxon>Tracheophyta</taxon>
        <taxon>Spermatophyta</taxon>
        <taxon>Magnoliopsida</taxon>
        <taxon>eudicotyledons</taxon>
        <taxon>Gunneridae</taxon>
        <taxon>Pentapetalae</taxon>
        <taxon>rosids</taxon>
        <taxon>malvids</taxon>
        <taxon>Brassicales</taxon>
        <taxon>Brassicaceae</taxon>
        <taxon>Brassiceae</taxon>
        <taxon>Brassica</taxon>
    </lineage>
</organism>
<sequence length="146" mass="16998">MWIANYDRLPTRSRLAAWGLAVSPSCPFCSNCDETRDHLLLSCAYSQVVWSEVLLRCQPSSAMFVNWSELLSWIRAPASTKLSLLRKLAAHTVVYHLWKQRNNLVHNQVSITPQALFYSIDKELRNIISARRHMKHFDPLMAMWLR</sequence>
<name>A0A3P5ZFQ3_BRACM</name>